<dbReference type="Ensembl" id="ENSELUT00000099974.1">
    <property type="protein sequence ID" value="ENSELUP00000093809.1"/>
    <property type="gene ID" value="ENSELUG00000042343.1"/>
</dbReference>
<dbReference type="InterPro" id="IPR055355">
    <property type="entry name" value="ZP-C"/>
</dbReference>
<dbReference type="PROSITE" id="PS51034">
    <property type="entry name" value="ZP_2"/>
    <property type="match status" value="1"/>
</dbReference>
<dbReference type="Gene3D" id="2.60.40.3210">
    <property type="entry name" value="Zona pellucida, ZP-N domain"/>
    <property type="match status" value="1"/>
</dbReference>
<sequence length="463" mass="50759">MFIGNRSASMPDQCVDSLRCGTQAPLWLASPHPRAADGIVKSSVCASFRGSCCWVQSNAIHVKACPGNYFVYKFVKPPGCYFAYCADVGDIATTTKPVKTTAKAPVTTTTTQATVKITTTTQPLIRDSTTTKTPDGTNLTETTKSHVTTTTQRDVCGTCQPGETCVSHDGVNWRCGMSDRPVLLRPELVCGRSLLQVGVDQSNLKAAGLDATTAHLADPRCNAHEERGGTVWYLAKRTEGTCGNTLETNGTHAIFSNSLFVYHIHDVSFTRPVSMPFSCYYPLESDASLDMAIKPYLSLKNATMGKGSKVKSTMTLYRDPNFTEVYPAGRVTLPVGSMLHVGVSIEESEMERFLVVLEDCYATQSPNPKDTTRYYIIQNKCASKLREVWVEENGSSLRARFSALLFQYHGDREDVFLHCSLSLCDQRTSSCSPVCAKRKRRTVSPSVPLEPLTIGPISYEVTK</sequence>
<dbReference type="InterPro" id="IPR042235">
    <property type="entry name" value="ZP-C_dom"/>
</dbReference>
<gene>
    <name evidence="5" type="primary">VDAC2</name>
</gene>
<dbReference type="PANTHER" id="PTHR14002:SF1">
    <property type="entry name" value="ENDOGLIN"/>
    <property type="match status" value="1"/>
</dbReference>
<evidence type="ECO:0000256" key="1">
    <source>
        <dbReference type="ARBA" id="ARBA00022536"/>
    </source>
</evidence>
<reference evidence="5 6" key="1">
    <citation type="submission" date="2020-02" db="EMBL/GenBank/DDBJ databases">
        <title>Esox lucius (northern pike) genome, fEsoLuc1, primary haplotype.</title>
        <authorList>
            <person name="Myers G."/>
            <person name="Karagic N."/>
            <person name="Meyer A."/>
            <person name="Pippel M."/>
            <person name="Reichard M."/>
            <person name="Winkler S."/>
            <person name="Tracey A."/>
            <person name="Sims Y."/>
            <person name="Howe K."/>
            <person name="Rhie A."/>
            <person name="Formenti G."/>
            <person name="Durbin R."/>
            <person name="Fedrigo O."/>
            <person name="Jarvis E.D."/>
        </authorList>
    </citation>
    <scope>NUCLEOTIDE SEQUENCE [LARGE SCALE GENOMIC DNA]</scope>
</reference>
<keyword evidence="3" id="KW-1015">Disulfide bond</keyword>
<reference evidence="5" key="2">
    <citation type="submission" date="2025-08" db="UniProtKB">
        <authorList>
            <consortium name="Ensembl"/>
        </authorList>
    </citation>
    <scope>IDENTIFICATION</scope>
</reference>
<dbReference type="AlphaFoldDB" id="A0AAY5KY69"/>
<dbReference type="Pfam" id="PF00100">
    <property type="entry name" value="Zona_pellucida"/>
    <property type="match status" value="1"/>
</dbReference>
<dbReference type="Gene3D" id="2.60.40.4100">
    <property type="entry name" value="Zona pellucida, ZP-C domain"/>
    <property type="match status" value="1"/>
</dbReference>
<dbReference type="PANTHER" id="PTHR14002">
    <property type="entry name" value="ENDOGLIN/TGF-BETA RECEPTOR TYPE III"/>
    <property type="match status" value="1"/>
</dbReference>
<feature type="domain" description="ZP" evidence="4">
    <location>
        <begin position="189"/>
        <end position="442"/>
    </location>
</feature>
<dbReference type="GeneTree" id="ENSGT00940000156038"/>
<reference evidence="5" key="3">
    <citation type="submission" date="2025-09" db="UniProtKB">
        <authorList>
            <consortium name="Ensembl"/>
        </authorList>
    </citation>
    <scope>IDENTIFICATION</scope>
</reference>
<dbReference type="InterPro" id="IPR057774">
    <property type="entry name" value="D8C_UMOD/GP2/OIT3-like"/>
</dbReference>
<dbReference type="SMART" id="SM00241">
    <property type="entry name" value="ZP"/>
    <property type="match status" value="1"/>
</dbReference>
<dbReference type="Proteomes" id="UP000265140">
    <property type="component" value="Chromosome 9"/>
</dbReference>
<name>A0AAY5KY69_ESOLU</name>
<proteinExistence type="predicted"/>
<dbReference type="InterPro" id="IPR001507">
    <property type="entry name" value="ZP_dom"/>
</dbReference>
<evidence type="ECO:0000313" key="5">
    <source>
        <dbReference type="Ensembl" id="ENSELUP00000093809.1"/>
    </source>
</evidence>
<protein>
    <recommendedName>
        <fullName evidence="4">ZP domain-containing protein</fullName>
    </recommendedName>
</protein>
<evidence type="ECO:0000256" key="2">
    <source>
        <dbReference type="ARBA" id="ARBA00022729"/>
    </source>
</evidence>
<evidence type="ECO:0000256" key="3">
    <source>
        <dbReference type="ARBA" id="ARBA00023157"/>
    </source>
</evidence>
<evidence type="ECO:0000313" key="6">
    <source>
        <dbReference type="Proteomes" id="UP000265140"/>
    </source>
</evidence>
<evidence type="ECO:0000259" key="4">
    <source>
        <dbReference type="PROSITE" id="PS51034"/>
    </source>
</evidence>
<organism evidence="5 6">
    <name type="scientific">Esox lucius</name>
    <name type="common">Northern pike</name>
    <dbReference type="NCBI Taxonomy" id="8010"/>
    <lineage>
        <taxon>Eukaryota</taxon>
        <taxon>Metazoa</taxon>
        <taxon>Chordata</taxon>
        <taxon>Craniata</taxon>
        <taxon>Vertebrata</taxon>
        <taxon>Euteleostomi</taxon>
        <taxon>Actinopterygii</taxon>
        <taxon>Neopterygii</taxon>
        <taxon>Teleostei</taxon>
        <taxon>Protacanthopterygii</taxon>
        <taxon>Esociformes</taxon>
        <taxon>Esocidae</taxon>
        <taxon>Esox</taxon>
    </lineage>
</organism>
<keyword evidence="2" id="KW-0732">Signal</keyword>
<accession>A0AAY5KY69</accession>
<keyword evidence="6" id="KW-1185">Reference proteome</keyword>
<keyword evidence="1" id="KW-0245">EGF-like domain</keyword>
<dbReference type="Pfam" id="PF23283">
    <property type="entry name" value="D8C_UMOD"/>
    <property type="match status" value="1"/>
</dbReference>